<proteinExistence type="predicted"/>
<dbReference type="AlphaFoldDB" id="A0A6N3A4J3"/>
<dbReference type="EMBL" id="CACRUT010000008">
    <property type="protein sequence ID" value="VYT86894.1"/>
    <property type="molecule type" value="Genomic_DNA"/>
</dbReference>
<gene>
    <name evidence="2" type="ORF">PCLFYP37_01338</name>
</gene>
<dbReference type="RefSeq" id="WP_118147137.1">
    <property type="nucleotide sequence ID" value="NZ_CACRUT010000008.1"/>
</dbReference>
<evidence type="ECO:0000259" key="1">
    <source>
        <dbReference type="Pfam" id="PF04230"/>
    </source>
</evidence>
<protein>
    <submittedName>
        <fullName evidence="2">Polysaccharide pyruvyl transferase</fullName>
    </submittedName>
</protein>
<sequence length="389" mass="45199">MKIGIVTYVKCDNYGAELQAYALQWKLNKLGYDAEVIDLQKIEKDLASNASSIVPAIVNRFKILGWKAPWSILKLAINVLKRKVTAQKNENNIKLKHRLFIDFFENYIRHSKKHYTIEEIREATDLDYDVYIAGSDQIWNYMHTDNMDVYFLEFAKKFKAKRISYAASISVSHIPDSRQNLYKKLLPNIQCLSVRELQGAKIIEYLTGRKAEVVLDPTLLINSNEWTENVVRLPEIKEKYVLVYTLSGSSYIKRLSQYVANRLNCKIVDMRIDFQKNKDGNVITCYELGPREWVGLISKAQYVITDSFHGTAFSINFNKPFTTLVNPVSNMNSRVLSILEITQLTNRIIYDDGENIMPKDLTIDFRSVNQIIEQWRKKSIDFIHKSLQE</sequence>
<name>A0A6N3A4J3_9BACT</name>
<reference evidence="2" key="1">
    <citation type="submission" date="2019-11" db="EMBL/GenBank/DDBJ databases">
        <authorList>
            <person name="Feng L."/>
        </authorList>
    </citation>
    <scope>NUCLEOTIDE SEQUENCE</scope>
    <source>
        <strain evidence="2">PclaraLFYP37</strain>
    </source>
</reference>
<dbReference type="GO" id="GO:0016740">
    <property type="term" value="F:transferase activity"/>
    <property type="evidence" value="ECO:0007669"/>
    <property type="project" value="UniProtKB-KW"/>
</dbReference>
<organism evidence="2">
    <name type="scientific">Paraprevotella clara</name>
    <dbReference type="NCBI Taxonomy" id="454154"/>
    <lineage>
        <taxon>Bacteria</taxon>
        <taxon>Pseudomonadati</taxon>
        <taxon>Bacteroidota</taxon>
        <taxon>Bacteroidia</taxon>
        <taxon>Bacteroidales</taxon>
        <taxon>Prevotellaceae</taxon>
        <taxon>Paraprevotella</taxon>
    </lineage>
</organism>
<feature type="domain" description="Polysaccharide pyruvyl transferase" evidence="1">
    <location>
        <begin position="13"/>
        <end position="325"/>
    </location>
</feature>
<dbReference type="InterPro" id="IPR007345">
    <property type="entry name" value="Polysacch_pyruvyl_Trfase"/>
</dbReference>
<dbReference type="Pfam" id="PF04230">
    <property type="entry name" value="PS_pyruv_trans"/>
    <property type="match status" value="1"/>
</dbReference>
<accession>A0A6N3A4J3</accession>
<evidence type="ECO:0000313" key="2">
    <source>
        <dbReference type="EMBL" id="VYT86894.1"/>
    </source>
</evidence>
<keyword evidence="2" id="KW-0808">Transferase</keyword>